<reference evidence="2 3" key="1">
    <citation type="submission" date="2020-08" db="EMBL/GenBank/DDBJ databases">
        <title>Genomic Encyclopedia of Type Strains, Phase IV (KMG-IV): sequencing the most valuable type-strain genomes for metagenomic binning, comparative biology and taxonomic classification.</title>
        <authorList>
            <person name="Goeker M."/>
        </authorList>
    </citation>
    <scope>NUCLEOTIDE SEQUENCE [LARGE SCALE GENOMIC DNA]</scope>
    <source>
        <strain evidence="2 3">DSM 27471</strain>
    </source>
</reference>
<evidence type="ECO:0000313" key="3">
    <source>
        <dbReference type="Proteomes" id="UP000544222"/>
    </source>
</evidence>
<sequence length="149" mass="17645">MSPRITYTQVEDVFCEFPYIPSIKKTRMKYKIEYTFLIIGIIALLFLKAPLTFHNNMIPCLLLASSAIGYLVFLFFRRRHITVPTKILIFRILLVYGIILFILSSIMICVKHFKVGFAEYDIWFVDLFLSLFSYSMLRYFNKGGKQDRR</sequence>
<gene>
    <name evidence="2" type="ORF">FHX64_001812</name>
</gene>
<keyword evidence="3" id="KW-1185">Reference proteome</keyword>
<keyword evidence="1" id="KW-0812">Transmembrane</keyword>
<dbReference type="EMBL" id="JACHYB010000001">
    <property type="protein sequence ID" value="MBB3187649.1"/>
    <property type="molecule type" value="Genomic_DNA"/>
</dbReference>
<keyword evidence="1" id="KW-0472">Membrane</keyword>
<evidence type="ECO:0000313" key="2">
    <source>
        <dbReference type="EMBL" id="MBB3187649.1"/>
    </source>
</evidence>
<accession>A0A7W5DR99</accession>
<dbReference type="Proteomes" id="UP000544222">
    <property type="component" value="Unassembled WGS sequence"/>
</dbReference>
<keyword evidence="1" id="KW-1133">Transmembrane helix</keyword>
<name>A0A7W5DR99_9PORP</name>
<dbReference type="AlphaFoldDB" id="A0A7W5DR99"/>
<feature type="transmembrane region" description="Helical" evidence="1">
    <location>
        <begin position="56"/>
        <end position="76"/>
    </location>
</feature>
<feature type="transmembrane region" description="Helical" evidence="1">
    <location>
        <begin position="120"/>
        <end position="140"/>
    </location>
</feature>
<proteinExistence type="predicted"/>
<organism evidence="2 3">
    <name type="scientific">Microbacter margulisiae</name>
    <dbReference type="NCBI Taxonomy" id="1350067"/>
    <lineage>
        <taxon>Bacteria</taxon>
        <taxon>Pseudomonadati</taxon>
        <taxon>Bacteroidota</taxon>
        <taxon>Bacteroidia</taxon>
        <taxon>Bacteroidales</taxon>
        <taxon>Porphyromonadaceae</taxon>
        <taxon>Microbacter</taxon>
    </lineage>
</organism>
<comment type="caution">
    <text evidence="2">The sequence shown here is derived from an EMBL/GenBank/DDBJ whole genome shotgun (WGS) entry which is preliminary data.</text>
</comment>
<feature type="transmembrane region" description="Helical" evidence="1">
    <location>
        <begin position="32"/>
        <end position="50"/>
    </location>
</feature>
<evidence type="ECO:0000256" key="1">
    <source>
        <dbReference type="SAM" id="Phobius"/>
    </source>
</evidence>
<feature type="transmembrane region" description="Helical" evidence="1">
    <location>
        <begin position="88"/>
        <end position="108"/>
    </location>
</feature>
<protein>
    <submittedName>
        <fullName evidence="2">Positive regulator of sigma E activity</fullName>
    </submittedName>
</protein>